<organism evidence="1 2">
    <name type="scientific">Steinernema carpocapsae</name>
    <name type="common">Entomopathogenic nematode</name>
    <dbReference type="NCBI Taxonomy" id="34508"/>
    <lineage>
        <taxon>Eukaryota</taxon>
        <taxon>Metazoa</taxon>
        <taxon>Ecdysozoa</taxon>
        <taxon>Nematoda</taxon>
        <taxon>Chromadorea</taxon>
        <taxon>Rhabditida</taxon>
        <taxon>Tylenchina</taxon>
        <taxon>Panagrolaimomorpha</taxon>
        <taxon>Strongyloidoidea</taxon>
        <taxon>Steinernematidae</taxon>
        <taxon>Steinernema</taxon>
    </lineage>
</organism>
<dbReference type="EMBL" id="AZBU02000001">
    <property type="protein sequence ID" value="TMS32442.1"/>
    <property type="molecule type" value="Genomic_DNA"/>
</dbReference>
<proteinExistence type="predicted"/>
<keyword evidence="2" id="KW-1185">Reference proteome</keyword>
<reference evidence="1 2" key="2">
    <citation type="journal article" date="2019" name="G3 (Bethesda)">
        <title>Hybrid Assembly of the Genome of the Entomopathogenic Nematode Steinernema carpocapsae Identifies the X-Chromosome.</title>
        <authorList>
            <person name="Serra L."/>
            <person name="Macchietto M."/>
            <person name="Macias-Munoz A."/>
            <person name="McGill C.J."/>
            <person name="Rodriguez I.M."/>
            <person name="Rodriguez B."/>
            <person name="Murad R."/>
            <person name="Mortazavi A."/>
        </authorList>
    </citation>
    <scope>NUCLEOTIDE SEQUENCE [LARGE SCALE GENOMIC DNA]</scope>
    <source>
        <strain evidence="1 2">ALL</strain>
    </source>
</reference>
<evidence type="ECO:0000313" key="2">
    <source>
        <dbReference type="Proteomes" id="UP000298663"/>
    </source>
</evidence>
<evidence type="ECO:0000313" key="1">
    <source>
        <dbReference type="EMBL" id="TMS32442.1"/>
    </source>
</evidence>
<reference evidence="1 2" key="1">
    <citation type="journal article" date="2015" name="Genome Biol.">
        <title>Comparative genomics of Steinernema reveals deeply conserved gene regulatory networks.</title>
        <authorList>
            <person name="Dillman A.R."/>
            <person name="Macchietto M."/>
            <person name="Porter C.F."/>
            <person name="Rogers A."/>
            <person name="Williams B."/>
            <person name="Antoshechkin I."/>
            <person name="Lee M.M."/>
            <person name="Goodwin Z."/>
            <person name="Lu X."/>
            <person name="Lewis E.E."/>
            <person name="Goodrich-Blair H."/>
            <person name="Stock S.P."/>
            <person name="Adams B.J."/>
            <person name="Sternberg P.W."/>
            <person name="Mortazavi A."/>
        </authorList>
    </citation>
    <scope>NUCLEOTIDE SEQUENCE [LARGE SCALE GENOMIC DNA]</scope>
    <source>
        <strain evidence="1 2">ALL</strain>
    </source>
</reference>
<dbReference type="Proteomes" id="UP000298663">
    <property type="component" value="Unassembled WGS sequence"/>
</dbReference>
<protein>
    <submittedName>
        <fullName evidence="1">Uncharacterized protein</fullName>
    </submittedName>
</protein>
<dbReference type="AlphaFoldDB" id="A0A4U8UHN1"/>
<comment type="caution">
    <text evidence="1">The sequence shown here is derived from an EMBL/GenBank/DDBJ whole genome shotgun (WGS) entry which is preliminary data.</text>
</comment>
<sequence length="87" mass="10067">MNNNKVPSLLLRGHEIALRDIGWQRLLFEAEQDLGIPQHRRPDSEINLDHIPSLQPKPSVDVQDCLKRMQQVCLVNTFSQSQPKKKQ</sequence>
<name>A0A4U8UHN1_STECR</name>
<accession>A0A4U8UHN1</accession>
<gene>
    <name evidence="1" type="ORF">L596_000276</name>
</gene>